<evidence type="ECO:0000313" key="2">
    <source>
        <dbReference type="Proteomes" id="UP000823775"/>
    </source>
</evidence>
<accession>A0ABS8V0A4</accession>
<comment type="caution">
    <text evidence="1">The sequence shown here is derived from an EMBL/GenBank/DDBJ whole genome shotgun (WGS) entry which is preliminary data.</text>
</comment>
<name>A0ABS8V0A4_DATST</name>
<organism evidence="1 2">
    <name type="scientific">Datura stramonium</name>
    <name type="common">Jimsonweed</name>
    <name type="synonym">Common thornapple</name>
    <dbReference type="NCBI Taxonomy" id="4076"/>
    <lineage>
        <taxon>Eukaryota</taxon>
        <taxon>Viridiplantae</taxon>
        <taxon>Streptophyta</taxon>
        <taxon>Embryophyta</taxon>
        <taxon>Tracheophyta</taxon>
        <taxon>Spermatophyta</taxon>
        <taxon>Magnoliopsida</taxon>
        <taxon>eudicotyledons</taxon>
        <taxon>Gunneridae</taxon>
        <taxon>Pentapetalae</taxon>
        <taxon>asterids</taxon>
        <taxon>lamiids</taxon>
        <taxon>Solanales</taxon>
        <taxon>Solanaceae</taxon>
        <taxon>Solanoideae</taxon>
        <taxon>Datureae</taxon>
        <taxon>Datura</taxon>
    </lineage>
</organism>
<feature type="non-terminal residue" evidence="1">
    <location>
        <position position="1"/>
    </location>
</feature>
<proteinExistence type="predicted"/>
<protein>
    <submittedName>
        <fullName evidence="1">Uncharacterized protein</fullName>
    </submittedName>
</protein>
<sequence>LGLTTIDYSLVRSGERPMNCRFWLILASGTALTPNHIGVSRIETGDSLICRR</sequence>
<dbReference type="EMBL" id="JACEIK010002992">
    <property type="protein sequence ID" value="MCD9639817.1"/>
    <property type="molecule type" value="Genomic_DNA"/>
</dbReference>
<reference evidence="1 2" key="1">
    <citation type="journal article" date="2021" name="BMC Genomics">
        <title>Datura genome reveals duplications of psychoactive alkaloid biosynthetic genes and high mutation rate following tissue culture.</title>
        <authorList>
            <person name="Rajewski A."/>
            <person name="Carter-House D."/>
            <person name="Stajich J."/>
            <person name="Litt A."/>
        </authorList>
    </citation>
    <scope>NUCLEOTIDE SEQUENCE [LARGE SCALE GENOMIC DNA]</scope>
    <source>
        <strain evidence="1">AR-01</strain>
    </source>
</reference>
<gene>
    <name evidence="1" type="ORF">HAX54_024560</name>
</gene>
<evidence type="ECO:0000313" key="1">
    <source>
        <dbReference type="EMBL" id="MCD9639817.1"/>
    </source>
</evidence>
<keyword evidence="2" id="KW-1185">Reference proteome</keyword>
<feature type="non-terminal residue" evidence="1">
    <location>
        <position position="52"/>
    </location>
</feature>
<dbReference type="Proteomes" id="UP000823775">
    <property type="component" value="Unassembled WGS sequence"/>
</dbReference>